<dbReference type="EC" id="1.7.1.17" evidence="6"/>
<dbReference type="GO" id="GO:0016655">
    <property type="term" value="F:oxidoreductase activity, acting on NAD(P)H, quinone or similar compound as acceptor"/>
    <property type="evidence" value="ECO:0007669"/>
    <property type="project" value="InterPro"/>
</dbReference>
<evidence type="ECO:0000313" key="8">
    <source>
        <dbReference type="EMBL" id="RRJ66094.1"/>
    </source>
</evidence>
<evidence type="ECO:0000256" key="1">
    <source>
        <dbReference type="ARBA" id="ARBA00022630"/>
    </source>
</evidence>
<evidence type="ECO:0000256" key="5">
    <source>
        <dbReference type="ARBA" id="ARBA00048542"/>
    </source>
</evidence>
<dbReference type="InterPro" id="IPR029039">
    <property type="entry name" value="Flavoprotein-like_sf"/>
</dbReference>
<comment type="cofactor">
    <cofactor evidence="6">
        <name>FMN</name>
        <dbReference type="ChEBI" id="CHEBI:58210"/>
    </cofactor>
    <text evidence="6">Binds 1 FMN per subunit.</text>
</comment>
<gene>
    <name evidence="6" type="primary">azoR</name>
    <name evidence="8" type="ORF">EHV15_26650</name>
</gene>
<evidence type="ECO:0000256" key="3">
    <source>
        <dbReference type="ARBA" id="ARBA00023002"/>
    </source>
</evidence>
<keyword evidence="3 6" id="KW-0560">Oxidoreductase</keyword>
<comment type="subunit">
    <text evidence="6">Homodimer.</text>
</comment>
<reference evidence="8 9" key="1">
    <citation type="submission" date="2018-11" db="EMBL/GenBank/DDBJ databases">
        <title>Genome sequencing of Paenibacillus sp. KCOM 3021 (= ChDC PVNT-B20).</title>
        <authorList>
            <person name="Kook J.-K."/>
            <person name="Park S.-N."/>
            <person name="Lim Y.K."/>
        </authorList>
    </citation>
    <scope>NUCLEOTIDE SEQUENCE [LARGE SCALE GENOMIC DNA]</scope>
    <source>
        <strain evidence="8 9">KCOM 3021</strain>
    </source>
</reference>
<dbReference type="EMBL" id="RRCN01000001">
    <property type="protein sequence ID" value="RRJ66094.1"/>
    <property type="molecule type" value="Genomic_DNA"/>
</dbReference>
<keyword evidence="9" id="KW-1185">Reference proteome</keyword>
<dbReference type="HAMAP" id="MF_01216">
    <property type="entry name" value="Azoreductase_type1"/>
    <property type="match status" value="1"/>
</dbReference>
<comment type="catalytic activity">
    <reaction evidence="5">
        <text>N,N-dimethyl-1,4-phenylenediamine + anthranilate + 2 NAD(+) = 2-(4-dimethylaminophenyl)diazenylbenzoate + 2 NADH + 2 H(+)</text>
        <dbReference type="Rhea" id="RHEA:55872"/>
        <dbReference type="ChEBI" id="CHEBI:15378"/>
        <dbReference type="ChEBI" id="CHEBI:15783"/>
        <dbReference type="ChEBI" id="CHEBI:16567"/>
        <dbReference type="ChEBI" id="CHEBI:57540"/>
        <dbReference type="ChEBI" id="CHEBI:57945"/>
        <dbReference type="ChEBI" id="CHEBI:71579"/>
        <dbReference type="EC" id="1.7.1.17"/>
    </reaction>
    <physiologicalReaction direction="right-to-left" evidence="5">
        <dbReference type="Rhea" id="RHEA:55874"/>
    </physiologicalReaction>
</comment>
<dbReference type="RefSeq" id="WP_128633888.1">
    <property type="nucleotide sequence ID" value="NZ_RRCN01000001.1"/>
</dbReference>
<dbReference type="GO" id="GO:0009055">
    <property type="term" value="F:electron transfer activity"/>
    <property type="evidence" value="ECO:0007669"/>
    <property type="project" value="UniProtKB-UniRule"/>
</dbReference>
<dbReference type="OrthoDB" id="9805013at2"/>
<dbReference type="PANTHER" id="PTHR43741">
    <property type="entry name" value="FMN-DEPENDENT NADH-AZOREDUCTASE 1"/>
    <property type="match status" value="1"/>
</dbReference>
<dbReference type="Pfam" id="PF02525">
    <property type="entry name" value="Flavodoxin_2"/>
    <property type="match status" value="1"/>
</dbReference>
<dbReference type="Proteomes" id="UP000267017">
    <property type="component" value="Unassembled WGS sequence"/>
</dbReference>
<dbReference type="InterPro" id="IPR050104">
    <property type="entry name" value="FMN-dep_NADH:Q_OxRdtase_AzoR1"/>
</dbReference>
<comment type="caution">
    <text evidence="8">The sequence shown here is derived from an EMBL/GenBank/DDBJ whole genome shotgun (WGS) entry which is preliminary data.</text>
</comment>
<dbReference type="AlphaFoldDB" id="A0A3P3U7E7"/>
<comment type="similarity">
    <text evidence="6">Belongs to the azoreductase type 1 family.</text>
</comment>
<evidence type="ECO:0000259" key="7">
    <source>
        <dbReference type="Pfam" id="PF02525"/>
    </source>
</evidence>
<comment type="function">
    <text evidence="6">Quinone reductase that provides resistance to thiol-specific stress caused by electrophilic quinones.</text>
</comment>
<dbReference type="GO" id="GO:0016652">
    <property type="term" value="F:oxidoreductase activity, acting on NAD(P)H as acceptor"/>
    <property type="evidence" value="ECO:0007669"/>
    <property type="project" value="UniProtKB-UniRule"/>
</dbReference>
<evidence type="ECO:0000313" key="9">
    <source>
        <dbReference type="Proteomes" id="UP000267017"/>
    </source>
</evidence>
<comment type="catalytic activity">
    <reaction evidence="6">
        <text>2 a quinone + NADH + H(+) = 2 a 1,4-benzosemiquinone + NAD(+)</text>
        <dbReference type="Rhea" id="RHEA:65952"/>
        <dbReference type="ChEBI" id="CHEBI:15378"/>
        <dbReference type="ChEBI" id="CHEBI:57540"/>
        <dbReference type="ChEBI" id="CHEBI:57945"/>
        <dbReference type="ChEBI" id="CHEBI:132124"/>
        <dbReference type="ChEBI" id="CHEBI:134225"/>
    </reaction>
</comment>
<dbReference type="SUPFAM" id="SSF52218">
    <property type="entry name" value="Flavoproteins"/>
    <property type="match status" value="1"/>
</dbReference>
<keyword evidence="1 6" id="KW-0285">Flavoprotein</keyword>
<proteinExistence type="inferred from homology"/>
<feature type="domain" description="Flavodoxin-like fold" evidence="7">
    <location>
        <begin position="3"/>
        <end position="209"/>
    </location>
</feature>
<evidence type="ECO:0000256" key="4">
    <source>
        <dbReference type="ARBA" id="ARBA00023027"/>
    </source>
</evidence>
<evidence type="ECO:0000256" key="2">
    <source>
        <dbReference type="ARBA" id="ARBA00022643"/>
    </source>
</evidence>
<name>A0A3P3U7E7_9BACL</name>
<dbReference type="InterPro" id="IPR023048">
    <property type="entry name" value="NADH:quinone_OxRdtase_FMN_depd"/>
</dbReference>
<protein>
    <recommendedName>
        <fullName evidence="6">FMN dependent NADH:quinone oxidoreductase</fullName>
        <ecNumber evidence="6">1.6.5.-</ecNumber>
    </recommendedName>
    <alternativeName>
        <fullName evidence="6">Azo-dye reductase</fullName>
    </alternativeName>
    <alternativeName>
        <fullName evidence="6">FMN-dependent NADH-azo compound oxidoreductase</fullName>
    </alternativeName>
    <alternativeName>
        <fullName evidence="6">FMN-dependent NADH-azoreductase</fullName>
        <ecNumber evidence="6">1.7.1.17</ecNumber>
    </alternativeName>
</protein>
<evidence type="ECO:0000256" key="6">
    <source>
        <dbReference type="HAMAP-Rule" id="MF_01216"/>
    </source>
</evidence>
<sequence length="216" mass="24258">MATVLYVTAHPFQDDSHSLRVGRHFIETYQEANPGDEVIHLDLYRMDLPQIDADLLRRWGQPASGSSFDELSEESKKKAVRMSEIVDQFMAADKIVIVNPVWNYSFPSILKMYLDAVLVPGKTFTRANNGLRGLSGLMGTQQGKKVMHIQASGTVLSHGKFEDVEFSHRYIKAAMNFLGIEDVRAIFVEGTSEHPDKVQNIMEQAIRQAVSAAKNF</sequence>
<comment type="function">
    <text evidence="6">Also exhibits azoreductase activity. Catalyzes the reductive cleavage of the azo bond in aromatic azo compounds to the corresponding amines.</text>
</comment>
<keyword evidence="4 6" id="KW-0520">NAD</keyword>
<dbReference type="EC" id="1.6.5.-" evidence="6"/>
<feature type="binding site" evidence="6">
    <location>
        <begin position="16"/>
        <end position="18"/>
    </location>
    <ligand>
        <name>FMN</name>
        <dbReference type="ChEBI" id="CHEBI:58210"/>
    </ligand>
</feature>
<dbReference type="Gene3D" id="3.40.50.360">
    <property type="match status" value="1"/>
</dbReference>
<dbReference type="GO" id="GO:0010181">
    <property type="term" value="F:FMN binding"/>
    <property type="evidence" value="ECO:0007669"/>
    <property type="project" value="UniProtKB-UniRule"/>
</dbReference>
<organism evidence="8 9">
    <name type="scientific">Paenibacillus oralis</name>
    <dbReference type="NCBI Taxonomy" id="2490856"/>
    <lineage>
        <taxon>Bacteria</taxon>
        <taxon>Bacillati</taxon>
        <taxon>Bacillota</taxon>
        <taxon>Bacilli</taxon>
        <taxon>Bacillales</taxon>
        <taxon>Paenibacillaceae</taxon>
        <taxon>Paenibacillus</taxon>
    </lineage>
</organism>
<accession>A0A3P3U7E7</accession>
<keyword evidence="2 6" id="KW-0288">FMN</keyword>
<dbReference type="InterPro" id="IPR003680">
    <property type="entry name" value="Flavodoxin_fold"/>
</dbReference>
<comment type="caution">
    <text evidence="6">Lacks conserved residue(s) required for the propagation of feature annotation.</text>
</comment>
<dbReference type="PANTHER" id="PTHR43741:SF7">
    <property type="entry name" value="FMN-DEPENDENT NADH:QUINONE OXIDOREDUCTASE"/>
    <property type="match status" value="1"/>
</dbReference>